<dbReference type="InterPro" id="IPR036890">
    <property type="entry name" value="HATPase_C_sf"/>
</dbReference>
<keyword evidence="3" id="KW-0597">Phosphoprotein</keyword>
<dbReference type="CDD" id="cd00082">
    <property type="entry name" value="HisKA"/>
    <property type="match status" value="1"/>
</dbReference>
<evidence type="ECO:0000256" key="6">
    <source>
        <dbReference type="ARBA" id="ARBA00022777"/>
    </source>
</evidence>
<sequence>MRAISRLTLLFVLVGAWTLGVLANPVNAAAGAAGNVALKSWEMYWIDPDDPASREWPSPSAAWTKVDLDEPITKTRHGSQGMWIRFSLPDLTRWERPGLLVERLYGHRLSVYNEGRLLYHYERDYAYDRNKLLLPLNTAEFGTEIYIRIETLSERVGLTSAIQIGDYSALNARYVTRELPNLLMGISMIFFALIMLVCSGYLPRRYFGFWVSLGLFVLATGVLMTAHTPLLYLYFHNYGSVLLIFFDLALFALFPALGYYANQVLGRQYPLFNRFLSFVTGYSVFCYILMALNLLTRDRFFGVYYFFTVIVLGVLALTLLLSIIGLSIRHAVKGHRDAVIFSSGMGLLALSGIVDLALFYMHSMRYELVLWKFGLVAFILSLVIVLARRISYDHAKLIAYSKELELFNHKLQRTEKMKIISDLAASVAHEVRNPLQVTRGFLQLLGERTDEQHQRYLHMAVDELDRAAGIITDFLTFAKPELDEMRLLSLAEEMKQIEGMLAPLATMEGGALNINVPEHLSFYGNATKFKQALINMIKNSIEAFRTDGVIDIWAYEDQGKVTIHIRDNGEGMTEEQLARLGEPYFSTKTKGTGLGLMVTFRIIELMQGIIEVHSRKGEGTEMIVRFPVAREEAKDLPDRVRA</sequence>
<dbReference type="GO" id="GO:0005524">
    <property type="term" value="F:ATP binding"/>
    <property type="evidence" value="ECO:0007669"/>
    <property type="project" value="UniProtKB-KW"/>
</dbReference>
<evidence type="ECO:0000256" key="1">
    <source>
        <dbReference type="ARBA" id="ARBA00000085"/>
    </source>
</evidence>
<dbReference type="PANTHER" id="PTHR43065">
    <property type="entry name" value="SENSOR HISTIDINE KINASE"/>
    <property type="match status" value="1"/>
</dbReference>
<keyword evidence="8" id="KW-0902">Two-component regulatory system</keyword>
<dbReference type="InterPro" id="IPR003661">
    <property type="entry name" value="HisK_dim/P_dom"/>
</dbReference>
<dbReference type="InterPro" id="IPR036097">
    <property type="entry name" value="HisK_dim/P_sf"/>
</dbReference>
<feature type="transmembrane region" description="Helical" evidence="9">
    <location>
        <begin position="209"/>
        <end position="235"/>
    </location>
</feature>
<dbReference type="SMART" id="SM00388">
    <property type="entry name" value="HisKA"/>
    <property type="match status" value="1"/>
</dbReference>
<dbReference type="InterPro" id="IPR004358">
    <property type="entry name" value="Sig_transdc_His_kin-like_C"/>
</dbReference>
<feature type="transmembrane region" description="Helical" evidence="9">
    <location>
        <begin position="182"/>
        <end position="202"/>
    </location>
</feature>
<dbReference type="PROSITE" id="PS50109">
    <property type="entry name" value="HIS_KIN"/>
    <property type="match status" value="1"/>
</dbReference>
<comment type="caution">
    <text evidence="12">The sequence shown here is derived from an EMBL/GenBank/DDBJ whole genome shotgun (WGS) entry which is preliminary data.</text>
</comment>
<keyword evidence="10" id="KW-0732">Signal</keyword>
<proteinExistence type="predicted"/>
<dbReference type="PRINTS" id="PR00344">
    <property type="entry name" value="BCTRLSENSOR"/>
</dbReference>
<evidence type="ECO:0000256" key="8">
    <source>
        <dbReference type="ARBA" id="ARBA00023012"/>
    </source>
</evidence>
<keyword evidence="9" id="KW-1133">Transmembrane helix</keyword>
<dbReference type="Pfam" id="PF02518">
    <property type="entry name" value="HATPase_c"/>
    <property type="match status" value="1"/>
</dbReference>
<keyword evidence="4" id="KW-0808">Transferase</keyword>
<dbReference type="EC" id="2.7.13.3" evidence="2"/>
<feature type="transmembrane region" description="Helical" evidence="9">
    <location>
        <begin position="272"/>
        <end position="292"/>
    </location>
</feature>
<name>A0A927GR09_9BACL</name>
<organism evidence="12 13">
    <name type="scientific">Paenibacillus sabuli</name>
    <dbReference type="NCBI Taxonomy" id="2772509"/>
    <lineage>
        <taxon>Bacteria</taxon>
        <taxon>Bacillati</taxon>
        <taxon>Bacillota</taxon>
        <taxon>Bacilli</taxon>
        <taxon>Bacillales</taxon>
        <taxon>Paenibacillaceae</taxon>
        <taxon>Paenibacillus</taxon>
    </lineage>
</organism>
<feature type="transmembrane region" description="Helical" evidence="9">
    <location>
        <begin position="368"/>
        <end position="387"/>
    </location>
</feature>
<evidence type="ECO:0000313" key="13">
    <source>
        <dbReference type="Proteomes" id="UP000621560"/>
    </source>
</evidence>
<evidence type="ECO:0000259" key="11">
    <source>
        <dbReference type="PROSITE" id="PS50109"/>
    </source>
</evidence>
<feature type="transmembrane region" description="Helical" evidence="9">
    <location>
        <begin position="304"/>
        <end position="326"/>
    </location>
</feature>
<dbReference type="InterPro" id="IPR003594">
    <property type="entry name" value="HATPase_dom"/>
</dbReference>
<accession>A0A927GR09</accession>
<dbReference type="SMART" id="SM00387">
    <property type="entry name" value="HATPase_c"/>
    <property type="match status" value="1"/>
</dbReference>
<feature type="transmembrane region" description="Helical" evidence="9">
    <location>
        <begin position="338"/>
        <end position="362"/>
    </location>
</feature>
<feature type="chain" id="PRO_5037572413" description="histidine kinase" evidence="10">
    <location>
        <begin position="29"/>
        <end position="642"/>
    </location>
</feature>
<dbReference type="EMBL" id="JACXIZ010000013">
    <property type="protein sequence ID" value="MBD2844938.1"/>
    <property type="molecule type" value="Genomic_DNA"/>
</dbReference>
<keyword evidence="13" id="KW-1185">Reference proteome</keyword>
<dbReference type="SUPFAM" id="SSF55874">
    <property type="entry name" value="ATPase domain of HSP90 chaperone/DNA topoisomerase II/histidine kinase"/>
    <property type="match status" value="1"/>
</dbReference>
<keyword evidence="5" id="KW-0547">Nucleotide-binding</keyword>
<keyword evidence="9" id="KW-0472">Membrane</keyword>
<protein>
    <recommendedName>
        <fullName evidence="2">histidine kinase</fullName>
        <ecNumber evidence="2">2.7.13.3</ecNumber>
    </recommendedName>
</protein>
<feature type="signal peptide" evidence="10">
    <location>
        <begin position="1"/>
        <end position="28"/>
    </location>
</feature>
<dbReference type="Gene3D" id="1.10.287.130">
    <property type="match status" value="1"/>
</dbReference>
<feature type="transmembrane region" description="Helical" evidence="9">
    <location>
        <begin position="241"/>
        <end position="260"/>
    </location>
</feature>
<comment type="catalytic activity">
    <reaction evidence="1">
        <text>ATP + protein L-histidine = ADP + protein N-phospho-L-histidine.</text>
        <dbReference type="EC" id="2.7.13.3"/>
    </reaction>
</comment>
<dbReference type="PANTHER" id="PTHR43065:SF46">
    <property type="entry name" value="C4-DICARBOXYLATE TRANSPORT SENSOR PROTEIN DCTB"/>
    <property type="match status" value="1"/>
</dbReference>
<dbReference type="RefSeq" id="WP_190916067.1">
    <property type="nucleotide sequence ID" value="NZ_JACXIZ010000013.1"/>
</dbReference>
<dbReference type="SUPFAM" id="SSF47384">
    <property type="entry name" value="Homodimeric domain of signal transducing histidine kinase"/>
    <property type="match status" value="1"/>
</dbReference>
<feature type="domain" description="Histidine kinase" evidence="11">
    <location>
        <begin position="426"/>
        <end position="630"/>
    </location>
</feature>
<dbReference type="InterPro" id="IPR005467">
    <property type="entry name" value="His_kinase_dom"/>
</dbReference>
<keyword evidence="9" id="KW-0812">Transmembrane</keyword>
<dbReference type="Gene3D" id="3.30.565.10">
    <property type="entry name" value="Histidine kinase-like ATPase, C-terminal domain"/>
    <property type="match status" value="1"/>
</dbReference>
<evidence type="ECO:0000256" key="9">
    <source>
        <dbReference type="SAM" id="Phobius"/>
    </source>
</evidence>
<gene>
    <name evidence="12" type="ORF">IDH44_07035</name>
</gene>
<evidence type="ECO:0000256" key="7">
    <source>
        <dbReference type="ARBA" id="ARBA00022840"/>
    </source>
</evidence>
<dbReference type="Pfam" id="PF00512">
    <property type="entry name" value="HisKA"/>
    <property type="match status" value="1"/>
</dbReference>
<evidence type="ECO:0000256" key="4">
    <source>
        <dbReference type="ARBA" id="ARBA00022679"/>
    </source>
</evidence>
<dbReference type="Proteomes" id="UP000621560">
    <property type="component" value="Unassembled WGS sequence"/>
</dbReference>
<dbReference type="GO" id="GO:0000155">
    <property type="term" value="F:phosphorelay sensor kinase activity"/>
    <property type="evidence" value="ECO:0007669"/>
    <property type="project" value="InterPro"/>
</dbReference>
<evidence type="ECO:0000256" key="10">
    <source>
        <dbReference type="SAM" id="SignalP"/>
    </source>
</evidence>
<evidence type="ECO:0000256" key="2">
    <source>
        <dbReference type="ARBA" id="ARBA00012438"/>
    </source>
</evidence>
<evidence type="ECO:0000313" key="12">
    <source>
        <dbReference type="EMBL" id="MBD2844938.1"/>
    </source>
</evidence>
<reference evidence="12" key="1">
    <citation type="submission" date="2020-09" db="EMBL/GenBank/DDBJ databases">
        <title>A novel bacterium of genus Paenibacillus, isolated from South China Sea.</title>
        <authorList>
            <person name="Huang H."/>
            <person name="Mo K."/>
            <person name="Hu Y."/>
        </authorList>
    </citation>
    <scope>NUCLEOTIDE SEQUENCE</scope>
    <source>
        <strain evidence="12">IB182496</strain>
    </source>
</reference>
<keyword evidence="7 12" id="KW-0067">ATP-binding</keyword>
<evidence type="ECO:0000256" key="3">
    <source>
        <dbReference type="ARBA" id="ARBA00022553"/>
    </source>
</evidence>
<dbReference type="AlphaFoldDB" id="A0A927GR09"/>
<keyword evidence="6" id="KW-0418">Kinase</keyword>
<evidence type="ECO:0000256" key="5">
    <source>
        <dbReference type="ARBA" id="ARBA00022741"/>
    </source>
</evidence>